<proteinExistence type="predicted"/>
<protein>
    <submittedName>
        <fullName evidence="1">Uncharacterized protein</fullName>
    </submittedName>
</protein>
<evidence type="ECO:0000313" key="1">
    <source>
        <dbReference type="EMBL" id="PNW82415.1"/>
    </source>
</evidence>
<dbReference type="RefSeq" id="XP_042923919.1">
    <property type="nucleotide sequence ID" value="XM_043063216.1"/>
</dbReference>
<dbReference type="GeneID" id="66053746"/>
<reference evidence="1 2" key="1">
    <citation type="journal article" date="2007" name="Science">
        <title>The Chlamydomonas genome reveals the evolution of key animal and plant functions.</title>
        <authorList>
            <person name="Merchant S.S."/>
            <person name="Prochnik S.E."/>
            <person name="Vallon O."/>
            <person name="Harris E.H."/>
            <person name="Karpowicz S.J."/>
            <person name="Witman G.B."/>
            <person name="Terry A."/>
            <person name="Salamov A."/>
            <person name="Fritz-Laylin L.K."/>
            <person name="Marechal-Drouard L."/>
            <person name="Marshall W.F."/>
            <person name="Qu L.H."/>
            <person name="Nelson D.R."/>
            <person name="Sanderfoot A.A."/>
            <person name="Spalding M.H."/>
            <person name="Kapitonov V.V."/>
            <person name="Ren Q."/>
            <person name="Ferris P."/>
            <person name="Lindquist E."/>
            <person name="Shapiro H."/>
            <person name="Lucas S.M."/>
            <person name="Grimwood J."/>
            <person name="Schmutz J."/>
            <person name="Cardol P."/>
            <person name="Cerutti H."/>
            <person name="Chanfreau G."/>
            <person name="Chen C.L."/>
            <person name="Cognat V."/>
            <person name="Croft M.T."/>
            <person name="Dent R."/>
            <person name="Dutcher S."/>
            <person name="Fernandez E."/>
            <person name="Fukuzawa H."/>
            <person name="Gonzalez-Ballester D."/>
            <person name="Gonzalez-Halphen D."/>
            <person name="Hallmann A."/>
            <person name="Hanikenne M."/>
            <person name="Hippler M."/>
            <person name="Inwood W."/>
            <person name="Jabbari K."/>
            <person name="Kalanon M."/>
            <person name="Kuras R."/>
            <person name="Lefebvre P.A."/>
            <person name="Lemaire S.D."/>
            <person name="Lobanov A.V."/>
            <person name="Lohr M."/>
            <person name="Manuell A."/>
            <person name="Meier I."/>
            <person name="Mets L."/>
            <person name="Mittag M."/>
            <person name="Mittelmeier T."/>
            <person name="Moroney J.V."/>
            <person name="Moseley J."/>
            <person name="Napoli C."/>
            <person name="Nedelcu A.M."/>
            <person name="Niyogi K."/>
            <person name="Novoselov S.V."/>
            <person name="Paulsen I.T."/>
            <person name="Pazour G."/>
            <person name="Purton S."/>
            <person name="Ral J.P."/>
            <person name="Riano-Pachon D.M."/>
            <person name="Riekhof W."/>
            <person name="Rymarquis L."/>
            <person name="Schroda M."/>
            <person name="Stern D."/>
            <person name="Umen J."/>
            <person name="Willows R."/>
            <person name="Wilson N."/>
            <person name="Zimmer S.L."/>
            <person name="Allmer J."/>
            <person name="Balk J."/>
            <person name="Bisova K."/>
            <person name="Chen C.J."/>
            <person name="Elias M."/>
            <person name="Gendler K."/>
            <person name="Hauser C."/>
            <person name="Lamb M.R."/>
            <person name="Ledford H."/>
            <person name="Long J.C."/>
            <person name="Minagawa J."/>
            <person name="Page M.D."/>
            <person name="Pan J."/>
            <person name="Pootakham W."/>
            <person name="Roje S."/>
            <person name="Rose A."/>
            <person name="Stahlberg E."/>
            <person name="Terauchi A.M."/>
            <person name="Yang P."/>
            <person name="Ball S."/>
            <person name="Bowler C."/>
            <person name="Dieckmann C.L."/>
            <person name="Gladyshev V.N."/>
            <person name="Green P."/>
            <person name="Jorgensen R."/>
            <person name="Mayfield S."/>
            <person name="Mueller-Roeber B."/>
            <person name="Rajamani S."/>
            <person name="Sayre R.T."/>
            <person name="Brokstein P."/>
            <person name="Dubchak I."/>
            <person name="Goodstein D."/>
            <person name="Hornick L."/>
            <person name="Huang Y.W."/>
            <person name="Jhaveri J."/>
            <person name="Luo Y."/>
            <person name="Martinez D."/>
            <person name="Ngau W.C."/>
            <person name="Otillar B."/>
            <person name="Poliakov A."/>
            <person name="Porter A."/>
            <person name="Szajkowski L."/>
            <person name="Werner G."/>
            <person name="Zhou K."/>
            <person name="Grigoriev I.V."/>
            <person name="Rokhsar D.S."/>
            <person name="Grossman A.R."/>
        </authorList>
    </citation>
    <scope>NUCLEOTIDE SEQUENCE [LARGE SCALE GENOMIC DNA]</scope>
    <source>
        <strain evidence="2">CC-503</strain>
    </source>
</reference>
<keyword evidence="2" id="KW-1185">Reference proteome</keyword>
<dbReference type="Gramene" id="PNW82415">
    <property type="protein sequence ID" value="PNW82415"/>
    <property type="gene ID" value="CHLRE_06g278298v5"/>
</dbReference>
<dbReference type="InParanoid" id="A0A2K3DPF3"/>
<organism evidence="1 2">
    <name type="scientific">Chlamydomonas reinhardtii</name>
    <name type="common">Chlamydomonas smithii</name>
    <dbReference type="NCBI Taxonomy" id="3055"/>
    <lineage>
        <taxon>Eukaryota</taxon>
        <taxon>Viridiplantae</taxon>
        <taxon>Chlorophyta</taxon>
        <taxon>core chlorophytes</taxon>
        <taxon>Chlorophyceae</taxon>
        <taxon>CS clade</taxon>
        <taxon>Chlamydomonadales</taxon>
        <taxon>Chlamydomonadaceae</taxon>
        <taxon>Chlamydomonas</taxon>
    </lineage>
</organism>
<dbReference type="AlphaFoldDB" id="A0A2K3DPF3"/>
<dbReference type="Proteomes" id="UP000006906">
    <property type="component" value="Chromosome 6"/>
</dbReference>
<dbReference type="KEGG" id="cre:CHLRE_06g278298v5"/>
<accession>A0A2K3DPF3</accession>
<name>A0A2K3DPF3_CHLRE</name>
<dbReference type="EMBL" id="CM008967">
    <property type="protein sequence ID" value="PNW82415.1"/>
    <property type="molecule type" value="Genomic_DNA"/>
</dbReference>
<evidence type="ECO:0000313" key="2">
    <source>
        <dbReference type="Proteomes" id="UP000006906"/>
    </source>
</evidence>
<sequence>MVAASPSVVVSGAAPPAVRSAVASTIMSSKWAAAAASCFLVIGSVTRDQRGLSSDVVAGGAAGCGASHRR</sequence>
<gene>
    <name evidence="1" type="ORF">CHLRE_06g278298v5</name>
</gene>